<dbReference type="STRING" id="1385520.N802_04430"/>
<dbReference type="AlphaFoldDB" id="A0A0A0J5G6"/>
<dbReference type="InterPro" id="IPR010775">
    <property type="entry name" value="DUF1365"/>
</dbReference>
<dbReference type="Pfam" id="PF07103">
    <property type="entry name" value="DUF1365"/>
    <property type="match status" value="1"/>
</dbReference>
<name>A0A0A0J5G6_9MICO</name>
<organism evidence="1 2">
    <name type="scientific">Knoellia sinensis KCTC 19936</name>
    <dbReference type="NCBI Taxonomy" id="1385520"/>
    <lineage>
        <taxon>Bacteria</taxon>
        <taxon>Bacillati</taxon>
        <taxon>Actinomycetota</taxon>
        <taxon>Actinomycetes</taxon>
        <taxon>Micrococcales</taxon>
        <taxon>Intrasporangiaceae</taxon>
        <taxon>Knoellia</taxon>
    </lineage>
</organism>
<dbReference type="RefSeq" id="WP_035917636.1">
    <property type="nucleotide sequence ID" value="NZ_AVPJ01000012.1"/>
</dbReference>
<keyword evidence="2" id="KW-1185">Reference proteome</keyword>
<evidence type="ECO:0000313" key="1">
    <source>
        <dbReference type="EMBL" id="KGN31342.1"/>
    </source>
</evidence>
<dbReference type="PANTHER" id="PTHR33973:SF4">
    <property type="entry name" value="OS07G0153300 PROTEIN"/>
    <property type="match status" value="1"/>
</dbReference>
<evidence type="ECO:0000313" key="2">
    <source>
        <dbReference type="Proteomes" id="UP000030002"/>
    </source>
</evidence>
<accession>A0A0A0J5G6</accession>
<gene>
    <name evidence="1" type="ORF">N802_04430</name>
</gene>
<sequence>MVRPSTPSLVVGEVSHARRQPVVHRFRHRHYQWLVDVDDLPRLPWPLTSLARFDPRDHLAGGGAVDRHGIGIAGDVRRFCSERGRPLPDGTRILMLAHARALGHAFNPLTVFFCLDAEDRLGTAVLEVHNTYGERHSYVLAPDADGNASVDKAFYVSPFNDLSGSYAVRLRLDARRVGASIRLDRAGETVFTASAMGDPRPATVHSVLALSLRHPLMTYRVPALIRWHGIRLWLRRLPVVKRPSHESTPSQEAAR</sequence>
<dbReference type="eggNOG" id="COG3496">
    <property type="taxonomic scope" value="Bacteria"/>
</dbReference>
<proteinExistence type="predicted"/>
<dbReference type="EMBL" id="AVPJ01000012">
    <property type="protein sequence ID" value="KGN31342.1"/>
    <property type="molecule type" value="Genomic_DNA"/>
</dbReference>
<dbReference type="Proteomes" id="UP000030002">
    <property type="component" value="Unassembled WGS sequence"/>
</dbReference>
<protein>
    <recommendedName>
        <fullName evidence="3">DUF1365 domain-containing protein</fullName>
    </recommendedName>
</protein>
<evidence type="ECO:0008006" key="3">
    <source>
        <dbReference type="Google" id="ProtNLM"/>
    </source>
</evidence>
<comment type="caution">
    <text evidence="1">The sequence shown here is derived from an EMBL/GenBank/DDBJ whole genome shotgun (WGS) entry which is preliminary data.</text>
</comment>
<dbReference type="PANTHER" id="PTHR33973">
    <property type="entry name" value="OS07G0153300 PROTEIN"/>
    <property type="match status" value="1"/>
</dbReference>
<reference evidence="1 2" key="1">
    <citation type="submission" date="2013-08" db="EMBL/GenBank/DDBJ databases">
        <title>The genome sequence of Knoellia sinensis.</title>
        <authorList>
            <person name="Zhu W."/>
            <person name="Wang G."/>
        </authorList>
    </citation>
    <scope>NUCLEOTIDE SEQUENCE [LARGE SCALE GENOMIC DNA]</scope>
    <source>
        <strain evidence="1 2">KCTC 19936</strain>
    </source>
</reference>
<dbReference type="OrthoDB" id="9778801at2"/>